<dbReference type="EMBL" id="PGOL01002951">
    <property type="protein sequence ID" value="PKI44078.1"/>
    <property type="molecule type" value="Genomic_DNA"/>
</dbReference>
<sequence>MSLNLMMELILCSFGCCLNLLMKSSTFASTSPSPSSSLNLSTMSSSLQSRPHLEPLASSLASKLQNPPSRLEEIKTTSKAGIGKGSATGSAGIPEVLVAWSSQGQGRAVERGLEGRGVGVAVAVVGSRSRGRAGVEVTQVRSSSSECCRVERRKDSGGGFI</sequence>
<evidence type="ECO:0000313" key="3">
    <source>
        <dbReference type="Proteomes" id="UP000233551"/>
    </source>
</evidence>
<feature type="chain" id="PRO_5014143005" evidence="1">
    <location>
        <begin position="18"/>
        <end position="161"/>
    </location>
</feature>
<organism evidence="2 3">
    <name type="scientific">Punica granatum</name>
    <name type="common">Pomegranate</name>
    <dbReference type="NCBI Taxonomy" id="22663"/>
    <lineage>
        <taxon>Eukaryota</taxon>
        <taxon>Viridiplantae</taxon>
        <taxon>Streptophyta</taxon>
        <taxon>Embryophyta</taxon>
        <taxon>Tracheophyta</taxon>
        <taxon>Spermatophyta</taxon>
        <taxon>Magnoliopsida</taxon>
        <taxon>eudicotyledons</taxon>
        <taxon>Gunneridae</taxon>
        <taxon>Pentapetalae</taxon>
        <taxon>rosids</taxon>
        <taxon>malvids</taxon>
        <taxon>Myrtales</taxon>
        <taxon>Lythraceae</taxon>
        <taxon>Punica</taxon>
    </lineage>
</organism>
<keyword evidence="3" id="KW-1185">Reference proteome</keyword>
<feature type="signal peptide" evidence="1">
    <location>
        <begin position="1"/>
        <end position="17"/>
    </location>
</feature>
<gene>
    <name evidence="2" type="ORF">CRG98_035540</name>
</gene>
<keyword evidence="1" id="KW-0732">Signal</keyword>
<dbReference type="AlphaFoldDB" id="A0A2I0IJ91"/>
<proteinExistence type="predicted"/>
<dbReference type="Proteomes" id="UP000233551">
    <property type="component" value="Unassembled WGS sequence"/>
</dbReference>
<protein>
    <submittedName>
        <fullName evidence="2">Uncharacterized protein</fullName>
    </submittedName>
</protein>
<evidence type="ECO:0000313" key="2">
    <source>
        <dbReference type="EMBL" id="PKI44078.1"/>
    </source>
</evidence>
<name>A0A2I0IJ91_PUNGR</name>
<reference evidence="2 3" key="1">
    <citation type="submission" date="2017-11" db="EMBL/GenBank/DDBJ databases">
        <title>De-novo sequencing of pomegranate (Punica granatum L.) genome.</title>
        <authorList>
            <person name="Akparov Z."/>
            <person name="Amiraslanov A."/>
            <person name="Hajiyeva S."/>
            <person name="Abbasov M."/>
            <person name="Kaur K."/>
            <person name="Hamwieh A."/>
            <person name="Solovyev V."/>
            <person name="Salamov A."/>
            <person name="Braich B."/>
            <person name="Kosarev P."/>
            <person name="Mahmoud A."/>
            <person name="Hajiyev E."/>
            <person name="Babayeva S."/>
            <person name="Izzatullayeva V."/>
            <person name="Mammadov A."/>
            <person name="Mammadov A."/>
            <person name="Sharifova S."/>
            <person name="Ojaghi J."/>
            <person name="Eynullazada K."/>
            <person name="Bayramov B."/>
            <person name="Abdulazimova A."/>
            <person name="Shahmuradov I."/>
        </authorList>
    </citation>
    <scope>NUCLEOTIDE SEQUENCE [LARGE SCALE GENOMIC DNA]</scope>
    <source>
        <strain evidence="3">cv. AG2017</strain>
        <tissue evidence="2">Leaf</tissue>
    </source>
</reference>
<evidence type="ECO:0000256" key="1">
    <source>
        <dbReference type="SAM" id="SignalP"/>
    </source>
</evidence>
<comment type="caution">
    <text evidence="2">The sequence shown here is derived from an EMBL/GenBank/DDBJ whole genome shotgun (WGS) entry which is preliminary data.</text>
</comment>
<accession>A0A2I0IJ91</accession>